<dbReference type="HOGENOM" id="CLU_824125_0_0_1"/>
<sequence length="338" mass="39675">MIKDFDIVECPFREDKCVLPLIKTDSGYEMRICNKPDAKKVTATRVKERKGYFHLEITDGECKIIGYTENMYSFVVPADFYLPVMKETGEFYSEIYSKMVYGDMGQCMDVAEMFDKAYKDSEIPMYPVPIISTVESFENYNFKDFKGGKERTGDTIHVGYEDDTPEGPVPGLPERLEKLHGEDVMKLQEDLFNHLFATHPILRISNIIRMFKSDERAAEMGFSDWKIKKLLPLHAYFIDSGPWRGCWVKFGVDPKQDQSNFKYQIYDSRKSGRTFQVFEAENVVHEVERNRSWYLSDEPNFRMGFHTKALLNLLRFRYEVDFHANEEDSDELEFEVFD</sequence>
<dbReference type="GO" id="GO:0001002">
    <property type="term" value="F:RNA polymerase III type 1 promoter sequence-specific DNA binding"/>
    <property type="evidence" value="ECO:0007669"/>
    <property type="project" value="TreeGrafter"/>
</dbReference>
<evidence type="ECO:0000259" key="1">
    <source>
        <dbReference type="Pfam" id="PF09734"/>
    </source>
</evidence>
<dbReference type="GO" id="GO:0006384">
    <property type="term" value="P:transcription initiation at RNA polymerase III promoter"/>
    <property type="evidence" value="ECO:0007669"/>
    <property type="project" value="InterPro"/>
</dbReference>
<dbReference type="AlphaFoldDB" id="I6ZV16"/>
<dbReference type="InterPro" id="IPR040454">
    <property type="entry name" value="TF_IIIC_Tfc1/Sfc1"/>
</dbReference>
<dbReference type="GO" id="GO:0001003">
    <property type="term" value="F:RNA polymerase III type 2 promoter sequence-specific DNA binding"/>
    <property type="evidence" value="ECO:0007669"/>
    <property type="project" value="TreeGrafter"/>
</dbReference>
<dbReference type="Pfam" id="PF09734">
    <property type="entry name" value="Tau95"/>
    <property type="match status" value="1"/>
</dbReference>
<keyword evidence="3" id="KW-1185">Reference proteome</keyword>
<dbReference type="RefSeq" id="XP_009265088.1">
    <property type="nucleotide sequence ID" value="XM_009266813.1"/>
</dbReference>
<dbReference type="OrthoDB" id="5598268at2759"/>
<dbReference type="GO" id="GO:0000127">
    <property type="term" value="C:transcription factor TFIIIC complex"/>
    <property type="evidence" value="ECO:0007669"/>
    <property type="project" value="InterPro"/>
</dbReference>
<accession>I6ZV16</accession>
<feature type="domain" description="Transcription factor IIIC subunit 5 HTH" evidence="1">
    <location>
        <begin position="149"/>
        <end position="269"/>
    </location>
</feature>
<dbReference type="GeneID" id="20521910"/>
<evidence type="ECO:0000313" key="3">
    <source>
        <dbReference type="Proteomes" id="UP000010094"/>
    </source>
</evidence>
<organism evidence="2 3">
    <name type="scientific">Encephalitozoon romaleae (strain SJ-2008)</name>
    <name type="common">Microsporidian parasite</name>
    <dbReference type="NCBI Taxonomy" id="1178016"/>
    <lineage>
        <taxon>Eukaryota</taxon>
        <taxon>Fungi</taxon>
        <taxon>Fungi incertae sedis</taxon>
        <taxon>Microsporidia</taxon>
        <taxon>Unikaryonidae</taxon>
        <taxon>Encephalitozoon</taxon>
    </lineage>
</organism>
<dbReference type="VEuPathDB" id="MicrosporidiaDB:EROM_081750"/>
<dbReference type="PANTHER" id="PTHR13230">
    <property type="entry name" value="GENERAL TRANSCRIPTION FACTOR IIIC, POLYPEPTIDE 5"/>
    <property type="match status" value="1"/>
</dbReference>
<dbReference type="KEGG" id="ero:EROM_081750"/>
<gene>
    <name evidence="2" type="ordered locus">EROM_081750</name>
</gene>
<protein>
    <submittedName>
        <fullName evidence="2">RNA polymerase III transcription factor IIIC subunit</fullName>
    </submittedName>
</protein>
<dbReference type="InterPro" id="IPR019136">
    <property type="entry name" value="TF_IIIC_su-5_HTH"/>
</dbReference>
<dbReference type="PANTHER" id="PTHR13230:SF5">
    <property type="entry name" value="GENERAL TRANSCRIPTION FACTOR 3C POLYPEPTIDE 5"/>
    <property type="match status" value="1"/>
</dbReference>
<name>I6ZV16_ENCRO</name>
<dbReference type="EMBL" id="CP003525">
    <property type="protein sequence ID" value="AFN83591.1"/>
    <property type="molecule type" value="Genomic_DNA"/>
</dbReference>
<evidence type="ECO:0000313" key="2">
    <source>
        <dbReference type="EMBL" id="AFN83591.1"/>
    </source>
</evidence>
<proteinExistence type="predicted"/>
<dbReference type="Proteomes" id="UP000010094">
    <property type="component" value="Chromosome VIII"/>
</dbReference>
<reference evidence="2 3" key="1">
    <citation type="journal article" date="2012" name="Proc. Natl. Acad. Sci. U.S.A.">
        <title>Gain and loss of multiple functionally related, horizontally transferred genes in the reduced genomes of two microsporidian parasites.</title>
        <authorList>
            <person name="Pombert J.-F."/>
            <person name="Selman M."/>
            <person name="Burki F."/>
            <person name="Bardell F.T."/>
            <person name="Farinelli L."/>
            <person name="Solter L.F."/>
            <person name="Whitman D.W."/>
            <person name="Weiss L.M."/>
            <person name="Corradi N."/>
            <person name="Keeling P.J."/>
        </authorList>
    </citation>
    <scope>NUCLEOTIDE SEQUENCE [LARGE SCALE GENOMIC DNA]</scope>
    <source>
        <strain evidence="2 3">SJ-2008</strain>
    </source>
</reference>